<dbReference type="EMBL" id="FPBV01000018">
    <property type="protein sequence ID" value="SFU99950.1"/>
    <property type="molecule type" value="Genomic_DNA"/>
</dbReference>
<reference evidence="2" key="1">
    <citation type="submission" date="2016-10" db="EMBL/GenBank/DDBJ databases">
        <authorList>
            <person name="Varghese N."/>
        </authorList>
    </citation>
    <scope>NUCLEOTIDE SEQUENCE [LARGE SCALE GENOMIC DNA]</scope>
    <source>
        <strain evidence="2">DSM 17980</strain>
    </source>
</reference>
<dbReference type="GO" id="GO:0016740">
    <property type="term" value="F:transferase activity"/>
    <property type="evidence" value="ECO:0007669"/>
    <property type="project" value="UniProtKB-KW"/>
</dbReference>
<dbReference type="AlphaFoldDB" id="A0A1I7KR99"/>
<organism evidence="1 2">
    <name type="scientific">Alicyclobacillus macrosporangiidus</name>
    <dbReference type="NCBI Taxonomy" id="392015"/>
    <lineage>
        <taxon>Bacteria</taxon>
        <taxon>Bacillati</taxon>
        <taxon>Bacillota</taxon>
        <taxon>Bacilli</taxon>
        <taxon>Bacillales</taxon>
        <taxon>Alicyclobacillaceae</taxon>
        <taxon>Alicyclobacillus</taxon>
    </lineage>
</organism>
<dbReference type="STRING" id="392015.SAMN05421543_11843"/>
<dbReference type="Proteomes" id="UP000183508">
    <property type="component" value="Unassembled WGS sequence"/>
</dbReference>
<keyword evidence="1" id="KW-0808">Transferase</keyword>
<sequence>MALPLCAIVPVRNEADRIGNALAQMHRAGVRRAILVVNGSRDGSADAAKTALRRLRWEARVMEWKPALGPDVPRAIGTYAAMRTFPDTAWFLHVDGDWGGGFGPMLQEWLARATGSRAHMVFVGRPAAARMAERRTPPATRPDLWLWHRVLRVRWPQWTDVSPAEGPWLIHRRAFLDLSPFWLHHPGQWFARCVLAAGPDLRLAVMRGWDARLTGNRTRDRQHAKRMQETLWGDAMEGCCLLTGRRPTRRWQGVWWDGYHSQRRVDILRRVSASWNPDGS</sequence>
<dbReference type="InterPro" id="IPR029044">
    <property type="entry name" value="Nucleotide-diphossugar_trans"/>
</dbReference>
<dbReference type="OrthoDB" id="2902148at2"/>
<accession>A0A1I7KR99</accession>
<name>A0A1I7KR99_9BACL</name>
<proteinExistence type="predicted"/>
<dbReference type="RefSeq" id="WP_074954758.1">
    <property type="nucleotide sequence ID" value="NZ_FPBV01000018.1"/>
</dbReference>
<dbReference type="SUPFAM" id="SSF53448">
    <property type="entry name" value="Nucleotide-diphospho-sugar transferases"/>
    <property type="match status" value="1"/>
</dbReference>
<gene>
    <name evidence="1" type="ORF">SAMN05421543_11843</name>
</gene>
<protein>
    <submittedName>
        <fullName evidence="1">Glycosyltransferase involved in cell wall bisynthesis</fullName>
    </submittedName>
</protein>
<evidence type="ECO:0000313" key="1">
    <source>
        <dbReference type="EMBL" id="SFU99950.1"/>
    </source>
</evidence>
<keyword evidence="2" id="KW-1185">Reference proteome</keyword>
<dbReference type="Gene3D" id="3.90.550.10">
    <property type="entry name" value="Spore Coat Polysaccharide Biosynthesis Protein SpsA, Chain A"/>
    <property type="match status" value="1"/>
</dbReference>
<evidence type="ECO:0000313" key="2">
    <source>
        <dbReference type="Proteomes" id="UP000183508"/>
    </source>
</evidence>